<protein>
    <recommendedName>
        <fullName evidence="6">tRNA (Guanine-N1)-methyltransferase</fullName>
    </recommendedName>
</protein>
<comment type="caution">
    <text evidence="4">The sequence shown here is derived from an EMBL/GenBank/DDBJ whole genome shotgun (WGS) entry which is preliminary data.</text>
</comment>
<feature type="coiled-coil region" evidence="1">
    <location>
        <begin position="91"/>
        <end position="128"/>
    </location>
</feature>
<feature type="coiled-coil region" evidence="1">
    <location>
        <begin position="180"/>
        <end position="225"/>
    </location>
</feature>
<evidence type="ECO:0000256" key="2">
    <source>
        <dbReference type="SAM" id="Phobius"/>
    </source>
</evidence>
<keyword evidence="2" id="KW-1133">Transmembrane helix</keyword>
<evidence type="ECO:0000256" key="1">
    <source>
        <dbReference type="SAM" id="Coils"/>
    </source>
</evidence>
<feature type="signal peptide" evidence="3">
    <location>
        <begin position="1"/>
        <end position="20"/>
    </location>
</feature>
<feature type="transmembrane region" description="Helical" evidence="2">
    <location>
        <begin position="143"/>
        <end position="166"/>
    </location>
</feature>
<keyword evidence="5" id="KW-1185">Reference proteome</keyword>
<gene>
    <name evidence="4" type="ORF">ACFQHR_15385</name>
</gene>
<keyword evidence="2" id="KW-0472">Membrane</keyword>
<organism evidence="4 5">
    <name type="scientific">Rufibacter roseus</name>
    <dbReference type="NCBI Taxonomy" id="1567108"/>
    <lineage>
        <taxon>Bacteria</taxon>
        <taxon>Pseudomonadati</taxon>
        <taxon>Bacteroidota</taxon>
        <taxon>Cytophagia</taxon>
        <taxon>Cytophagales</taxon>
        <taxon>Hymenobacteraceae</taxon>
        <taxon>Rufibacter</taxon>
    </lineage>
</organism>
<accession>A0ABW2DMH6</accession>
<reference evidence="5" key="1">
    <citation type="journal article" date="2019" name="Int. J. Syst. Evol. Microbiol.">
        <title>The Global Catalogue of Microorganisms (GCM) 10K type strain sequencing project: providing services to taxonomists for standard genome sequencing and annotation.</title>
        <authorList>
            <consortium name="The Broad Institute Genomics Platform"/>
            <consortium name="The Broad Institute Genome Sequencing Center for Infectious Disease"/>
            <person name="Wu L."/>
            <person name="Ma J."/>
        </authorList>
    </citation>
    <scope>NUCLEOTIDE SEQUENCE [LARGE SCALE GENOMIC DNA]</scope>
    <source>
        <strain evidence="5">CGMCC 4.7393</strain>
    </source>
</reference>
<evidence type="ECO:0000256" key="3">
    <source>
        <dbReference type="SAM" id="SignalP"/>
    </source>
</evidence>
<feature type="chain" id="PRO_5047422269" description="tRNA (Guanine-N1)-methyltransferase" evidence="3">
    <location>
        <begin position="21"/>
        <end position="228"/>
    </location>
</feature>
<keyword evidence="2" id="KW-0812">Transmembrane</keyword>
<evidence type="ECO:0000313" key="4">
    <source>
        <dbReference type="EMBL" id="MFC6999021.1"/>
    </source>
</evidence>
<keyword evidence="1" id="KW-0175">Coiled coil</keyword>
<sequence length="228" mass="25882">MKALTLSLIFCAVVVTSGLAQTQTAAPAQNRSAYTLQQQFNSMKFSSSPYKEFGHDYRVVRESRLEAFLKSVQDTLKVREQSIKNAGKETAVALEKTQKELEVQKAQVQALQQDNAKKEQQLQQFDHDISHLSVLGLDMDKQLYVVISLAIIVGLGAMAAVFAFMFKNSNSVTQQKIKAYEELDQELKDYKTASREREIKLKREMQSEANKVEDLKQELAELRKRMAV</sequence>
<proteinExistence type="predicted"/>
<evidence type="ECO:0000313" key="5">
    <source>
        <dbReference type="Proteomes" id="UP001596405"/>
    </source>
</evidence>
<name>A0ABW2DMH6_9BACT</name>
<evidence type="ECO:0008006" key="6">
    <source>
        <dbReference type="Google" id="ProtNLM"/>
    </source>
</evidence>
<keyword evidence="3" id="KW-0732">Signal</keyword>
<dbReference type="RefSeq" id="WP_066624244.1">
    <property type="nucleotide sequence ID" value="NZ_JBHSYQ010000008.1"/>
</dbReference>
<dbReference type="Proteomes" id="UP001596405">
    <property type="component" value="Unassembled WGS sequence"/>
</dbReference>
<dbReference type="EMBL" id="JBHSYQ010000008">
    <property type="protein sequence ID" value="MFC6999021.1"/>
    <property type="molecule type" value="Genomic_DNA"/>
</dbReference>